<dbReference type="Proteomes" id="UP000887116">
    <property type="component" value="Unassembled WGS sequence"/>
</dbReference>
<evidence type="ECO:0000313" key="4">
    <source>
        <dbReference type="Proteomes" id="UP000887116"/>
    </source>
</evidence>
<organism evidence="3 4">
    <name type="scientific">Trichonephila clavata</name>
    <name type="common">Joro spider</name>
    <name type="synonym">Nephila clavata</name>
    <dbReference type="NCBI Taxonomy" id="2740835"/>
    <lineage>
        <taxon>Eukaryota</taxon>
        <taxon>Metazoa</taxon>
        <taxon>Ecdysozoa</taxon>
        <taxon>Arthropoda</taxon>
        <taxon>Chelicerata</taxon>
        <taxon>Arachnida</taxon>
        <taxon>Araneae</taxon>
        <taxon>Araneomorphae</taxon>
        <taxon>Entelegynae</taxon>
        <taxon>Araneoidea</taxon>
        <taxon>Nephilidae</taxon>
        <taxon>Trichonephila</taxon>
    </lineage>
</organism>
<feature type="compositionally biased region" description="Basic and acidic residues" evidence="1">
    <location>
        <begin position="103"/>
        <end position="130"/>
    </location>
</feature>
<name>A0A8X6F6W1_TRICU</name>
<comment type="caution">
    <text evidence="3">The sequence shown here is derived from an EMBL/GenBank/DDBJ whole genome shotgun (WGS) entry which is preliminary data.</text>
</comment>
<feature type="compositionally biased region" description="Basic and acidic residues" evidence="1">
    <location>
        <begin position="359"/>
        <end position="384"/>
    </location>
</feature>
<accession>A0A8X6F6W1</accession>
<feature type="region of interest" description="Disordered" evidence="1">
    <location>
        <begin position="276"/>
        <end position="405"/>
    </location>
</feature>
<dbReference type="PANTHER" id="PTHR12299">
    <property type="entry name" value="HYALURONIC ACID-BINDING PROTEIN 4"/>
    <property type="match status" value="1"/>
</dbReference>
<feature type="region of interest" description="Disordered" evidence="1">
    <location>
        <begin position="28"/>
        <end position="260"/>
    </location>
</feature>
<dbReference type="AlphaFoldDB" id="A0A8X6F6W1"/>
<feature type="compositionally biased region" description="Acidic residues" evidence="1">
    <location>
        <begin position="307"/>
        <end position="322"/>
    </location>
</feature>
<reference evidence="3" key="1">
    <citation type="submission" date="2020-07" db="EMBL/GenBank/DDBJ databases">
        <title>Multicomponent nature underlies the extraordinary mechanical properties of spider dragline silk.</title>
        <authorList>
            <person name="Kono N."/>
            <person name="Nakamura H."/>
            <person name="Mori M."/>
            <person name="Yoshida Y."/>
            <person name="Ohtoshi R."/>
            <person name="Malay A.D."/>
            <person name="Moran D.A.P."/>
            <person name="Tomita M."/>
            <person name="Numata K."/>
            <person name="Arakawa K."/>
        </authorList>
    </citation>
    <scope>NUCLEOTIDE SEQUENCE</scope>
</reference>
<dbReference type="OrthoDB" id="6022699at2759"/>
<sequence>MDVTHGIGVANRFDIFCNEEDVDPYELLRQQDEEKQKRKIVKTQMKDKVKTAKPNKAVVNTASPKKPTENSTAKSAKVAGEVPNKPRGFKPTDRYSRNTGNYQDKETEKNSRNKDDQFFNPDQRDGEYRRGRGGYRGRGGRDRGRGFFPNAEGRPRRVFDRHSGSDKTGVKPVDKRGGAGPGNWGDIRSELNQRSSETAWDEEFEGGDKPRESANWGNEDSNESGKFGDDAQKGDNEIPSESPESKENEQNEEQIQDAVKEMTLDEYKKIIEAQRTVHKFNIRKPGEGEDPKQWKKGYVLKKKVPIEDEEEDDDDDEVEEEEYGRKGQQKVLLDIQFNYSDSRRGMRGRGRGGRNSRGAGRDGGNRDFARDDRYRGGRGREAVKKSGQQAPRVDDFNDFPSLNNA</sequence>
<dbReference type="Pfam" id="PF04774">
    <property type="entry name" value="HABP4_PAI-RBP1"/>
    <property type="match status" value="1"/>
</dbReference>
<evidence type="ECO:0000256" key="1">
    <source>
        <dbReference type="SAM" id="MobiDB-lite"/>
    </source>
</evidence>
<keyword evidence="4" id="KW-1185">Reference proteome</keyword>
<proteinExistence type="predicted"/>
<feature type="compositionally biased region" description="Basic residues" evidence="1">
    <location>
        <begin position="294"/>
        <end position="303"/>
    </location>
</feature>
<feature type="compositionally biased region" description="Polar residues" evidence="1">
    <location>
        <begin position="58"/>
        <end position="74"/>
    </location>
</feature>
<gene>
    <name evidence="3" type="primary">NCL1_22133</name>
    <name evidence="3" type="ORF">TNCT_224341</name>
</gene>
<feature type="compositionally biased region" description="Basic and acidic residues" evidence="1">
    <location>
        <begin position="153"/>
        <end position="177"/>
    </location>
</feature>
<dbReference type="PANTHER" id="PTHR12299:SF17">
    <property type="entry name" value="AT19571P-RELATED"/>
    <property type="match status" value="1"/>
</dbReference>
<evidence type="ECO:0000313" key="3">
    <source>
        <dbReference type="EMBL" id="GFQ72037.1"/>
    </source>
</evidence>
<dbReference type="InterPro" id="IPR039764">
    <property type="entry name" value="HABP4/SERBP1-like"/>
</dbReference>
<dbReference type="GO" id="GO:0003723">
    <property type="term" value="F:RNA binding"/>
    <property type="evidence" value="ECO:0007669"/>
    <property type="project" value="InterPro"/>
</dbReference>
<dbReference type="GO" id="GO:0005737">
    <property type="term" value="C:cytoplasm"/>
    <property type="evidence" value="ECO:0007669"/>
    <property type="project" value="TreeGrafter"/>
</dbReference>
<feature type="domain" description="Hyaluronan/mRNA-binding protein" evidence="2">
    <location>
        <begin position="155"/>
        <end position="288"/>
    </location>
</feature>
<feature type="compositionally biased region" description="Basic and acidic residues" evidence="1">
    <location>
        <begin position="284"/>
        <end position="293"/>
    </location>
</feature>
<feature type="compositionally biased region" description="Basic and acidic residues" evidence="1">
    <location>
        <begin position="226"/>
        <end position="236"/>
    </location>
</feature>
<protein>
    <submittedName>
        <fullName evidence="3">Plasminogen activator inhibitor 1 RNA-binding protein</fullName>
    </submittedName>
</protein>
<dbReference type="GO" id="GO:0005634">
    <property type="term" value="C:nucleus"/>
    <property type="evidence" value="ECO:0007669"/>
    <property type="project" value="TreeGrafter"/>
</dbReference>
<dbReference type="EMBL" id="BMAO01011222">
    <property type="protein sequence ID" value="GFQ72037.1"/>
    <property type="molecule type" value="Genomic_DNA"/>
</dbReference>
<feature type="compositionally biased region" description="Basic residues" evidence="1">
    <location>
        <begin position="345"/>
        <end position="354"/>
    </location>
</feature>
<dbReference type="InterPro" id="IPR006861">
    <property type="entry name" value="HABP4_PAIRBP1-bd"/>
</dbReference>
<evidence type="ECO:0000259" key="2">
    <source>
        <dbReference type="SMART" id="SM01233"/>
    </source>
</evidence>
<dbReference type="SMART" id="SM01233">
    <property type="entry name" value="HABP4_PAI-RBP1"/>
    <property type="match status" value="1"/>
</dbReference>